<dbReference type="InterPro" id="IPR017871">
    <property type="entry name" value="ABC_transporter-like_CS"/>
</dbReference>
<dbReference type="Pfam" id="PF00005">
    <property type="entry name" value="ABC_tran"/>
    <property type="match status" value="1"/>
</dbReference>
<evidence type="ECO:0000256" key="1">
    <source>
        <dbReference type="ARBA" id="ARBA00005417"/>
    </source>
</evidence>
<dbReference type="KEGG" id="dai:Desaci_1131"/>
<dbReference type="CDD" id="cd03230">
    <property type="entry name" value="ABC_DR_subfamily_A"/>
    <property type="match status" value="1"/>
</dbReference>
<dbReference type="SMART" id="SM00382">
    <property type="entry name" value="AAA"/>
    <property type="match status" value="1"/>
</dbReference>
<evidence type="ECO:0000256" key="2">
    <source>
        <dbReference type="ARBA" id="ARBA00022448"/>
    </source>
</evidence>
<dbReference type="HOGENOM" id="CLU_000604_1_2_9"/>
<dbReference type="InterPro" id="IPR003593">
    <property type="entry name" value="AAA+_ATPase"/>
</dbReference>
<keyword evidence="4" id="KW-0067">ATP-binding</keyword>
<name>I4D2Z4_DESAJ</name>
<dbReference type="SUPFAM" id="SSF52540">
    <property type="entry name" value="P-loop containing nucleoside triphosphate hydrolases"/>
    <property type="match status" value="1"/>
</dbReference>
<evidence type="ECO:0000256" key="3">
    <source>
        <dbReference type="ARBA" id="ARBA00022741"/>
    </source>
</evidence>
<evidence type="ECO:0000256" key="4">
    <source>
        <dbReference type="ARBA" id="ARBA00022840"/>
    </source>
</evidence>
<dbReference type="EMBL" id="CP003639">
    <property type="protein sequence ID" value="AFM40168.1"/>
    <property type="molecule type" value="Genomic_DNA"/>
</dbReference>
<dbReference type="eggNOG" id="COG1131">
    <property type="taxonomic scope" value="Bacteria"/>
</dbReference>
<dbReference type="OrthoDB" id="1805624at2"/>
<keyword evidence="3" id="KW-0547">Nucleotide-binding</keyword>
<dbReference type="GO" id="GO:0005524">
    <property type="term" value="F:ATP binding"/>
    <property type="evidence" value="ECO:0007669"/>
    <property type="project" value="UniProtKB-KW"/>
</dbReference>
<dbReference type="RefSeq" id="WP_014826175.1">
    <property type="nucleotide sequence ID" value="NC_018068.1"/>
</dbReference>
<dbReference type="PANTHER" id="PTHR43335:SF4">
    <property type="entry name" value="ABC TRANSPORTER, ATP-BINDING PROTEIN"/>
    <property type="match status" value="1"/>
</dbReference>
<evidence type="ECO:0000259" key="5">
    <source>
        <dbReference type="PROSITE" id="PS50893"/>
    </source>
</evidence>
<keyword evidence="7" id="KW-1185">Reference proteome</keyword>
<evidence type="ECO:0000313" key="7">
    <source>
        <dbReference type="Proteomes" id="UP000002892"/>
    </source>
</evidence>
<accession>I4D2Z4</accession>
<dbReference type="PROSITE" id="PS00211">
    <property type="entry name" value="ABC_TRANSPORTER_1"/>
    <property type="match status" value="1"/>
</dbReference>
<comment type="similarity">
    <text evidence="1">Belongs to the ABC transporter superfamily.</text>
</comment>
<dbReference type="AlphaFoldDB" id="I4D2Z4"/>
<dbReference type="Gene3D" id="3.40.50.300">
    <property type="entry name" value="P-loop containing nucleotide triphosphate hydrolases"/>
    <property type="match status" value="1"/>
</dbReference>
<evidence type="ECO:0000313" key="6">
    <source>
        <dbReference type="EMBL" id="AFM40168.1"/>
    </source>
</evidence>
<sequence length="304" mass="33490">MILETFNLTKRYGTKIGCEKICLSIDQGQIFGFLGPNGAGKSTLVKMLVGLLTPTSGTAKLLGFPLGSIEARKKIGFLPETFRYQPWLTGEELLSFHASLAKMTSAQKKERIPEVIKLVGLWGKETLKVGSYSKGMQQRIGLACALLPDPELLFLDEPSSALDPLGRREVREIMLKLRERGKTVFLNSHLLSEVEMICDRVEIIKDGHILLGGTLEELLSKTTEVEMVIEGMTDELFRGLSAMSQAIKRDGKGIQMTLENRSDIPRLATEVVKQGGELYSLTTRHTSLEDLYVTLIGGEGDGSC</sequence>
<gene>
    <name evidence="6" type="ordered locus">Desaci_1131</name>
</gene>
<dbReference type="STRING" id="646529.Desaci_1131"/>
<proteinExistence type="inferred from homology"/>
<dbReference type="Proteomes" id="UP000002892">
    <property type="component" value="Chromosome"/>
</dbReference>
<protein>
    <submittedName>
        <fullName evidence="6">ABC-type multidrug transport system, ATPase component</fullName>
    </submittedName>
</protein>
<dbReference type="GO" id="GO:0016887">
    <property type="term" value="F:ATP hydrolysis activity"/>
    <property type="evidence" value="ECO:0007669"/>
    <property type="project" value="InterPro"/>
</dbReference>
<dbReference type="PROSITE" id="PS50893">
    <property type="entry name" value="ABC_TRANSPORTER_2"/>
    <property type="match status" value="1"/>
</dbReference>
<organism evidence="6 7">
    <name type="scientific">Desulfosporosinus acidiphilus (strain DSM 22704 / JCM 16185 / SJ4)</name>
    <dbReference type="NCBI Taxonomy" id="646529"/>
    <lineage>
        <taxon>Bacteria</taxon>
        <taxon>Bacillati</taxon>
        <taxon>Bacillota</taxon>
        <taxon>Clostridia</taxon>
        <taxon>Eubacteriales</taxon>
        <taxon>Desulfitobacteriaceae</taxon>
        <taxon>Desulfosporosinus</taxon>
    </lineage>
</organism>
<feature type="domain" description="ABC transporter" evidence="5">
    <location>
        <begin position="3"/>
        <end position="231"/>
    </location>
</feature>
<dbReference type="PANTHER" id="PTHR43335">
    <property type="entry name" value="ABC TRANSPORTER, ATP-BINDING PROTEIN"/>
    <property type="match status" value="1"/>
</dbReference>
<dbReference type="InterPro" id="IPR027417">
    <property type="entry name" value="P-loop_NTPase"/>
</dbReference>
<reference evidence="6 7" key="1">
    <citation type="journal article" date="2012" name="J. Bacteriol.">
        <title>Complete genome sequences of Desulfosporosinus orientis DSM765T, Desulfosporosinus youngiae DSM17734T, Desulfosporosinus meridiei DSM13257T, and Desulfosporosinus acidiphilus DSM22704T.</title>
        <authorList>
            <person name="Pester M."/>
            <person name="Brambilla E."/>
            <person name="Alazard D."/>
            <person name="Rattei T."/>
            <person name="Weinmaier T."/>
            <person name="Han J."/>
            <person name="Lucas S."/>
            <person name="Lapidus A."/>
            <person name="Cheng J.F."/>
            <person name="Goodwin L."/>
            <person name="Pitluck S."/>
            <person name="Peters L."/>
            <person name="Ovchinnikova G."/>
            <person name="Teshima H."/>
            <person name="Detter J.C."/>
            <person name="Han C.S."/>
            <person name="Tapia R."/>
            <person name="Land M.L."/>
            <person name="Hauser L."/>
            <person name="Kyrpides N.C."/>
            <person name="Ivanova N.N."/>
            <person name="Pagani I."/>
            <person name="Huntmann M."/>
            <person name="Wei C.L."/>
            <person name="Davenport K.W."/>
            <person name="Daligault H."/>
            <person name="Chain P.S."/>
            <person name="Chen A."/>
            <person name="Mavromatis K."/>
            <person name="Markowitz V."/>
            <person name="Szeto E."/>
            <person name="Mikhailova N."/>
            <person name="Pati A."/>
            <person name="Wagner M."/>
            <person name="Woyke T."/>
            <person name="Ollivier B."/>
            <person name="Klenk H.P."/>
            <person name="Spring S."/>
            <person name="Loy A."/>
        </authorList>
    </citation>
    <scope>NUCLEOTIDE SEQUENCE [LARGE SCALE GENOMIC DNA]</scope>
    <source>
        <strain evidence="7">DSM 22704 / JCM 16185 / SJ4</strain>
    </source>
</reference>
<dbReference type="InterPro" id="IPR003439">
    <property type="entry name" value="ABC_transporter-like_ATP-bd"/>
</dbReference>
<keyword evidence="2" id="KW-0813">Transport</keyword>